<dbReference type="GO" id="GO:0071949">
    <property type="term" value="F:FAD binding"/>
    <property type="evidence" value="ECO:0007669"/>
    <property type="project" value="InterPro"/>
</dbReference>
<keyword evidence="8" id="KW-1185">Reference proteome</keyword>
<proteinExistence type="inferred from homology"/>
<dbReference type="InParanoid" id="A0A0C2X3Z3"/>
<comment type="similarity">
    <text evidence="1">Belongs to the paxM FAD-dependent monooxygenase family.</text>
</comment>
<evidence type="ECO:0000313" key="7">
    <source>
        <dbReference type="EMBL" id="KIL63956.1"/>
    </source>
</evidence>
<dbReference type="SUPFAM" id="SSF51905">
    <property type="entry name" value="FAD/NAD(P)-binding domain"/>
    <property type="match status" value="1"/>
</dbReference>
<evidence type="ECO:0000256" key="1">
    <source>
        <dbReference type="ARBA" id="ARBA00007992"/>
    </source>
</evidence>
<dbReference type="PRINTS" id="PR00420">
    <property type="entry name" value="RNGMNOXGNASE"/>
</dbReference>
<dbReference type="Proteomes" id="UP000054549">
    <property type="component" value="Unassembled WGS sequence"/>
</dbReference>
<dbReference type="PANTHER" id="PTHR13789:SF147">
    <property type="entry name" value="PUTATIVE (AFU_ORTHOLOGUE AFUA_2G01950)-RELATED"/>
    <property type="match status" value="1"/>
</dbReference>
<dbReference type="AlphaFoldDB" id="A0A0C2X3Z3"/>
<dbReference type="InterPro" id="IPR050493">
    <property type="entry name" value="FAD-dep_Monooxygenase_BioMet"/>
</dbReference>
<dbReference type="Gene3D" id="3.50.50.60">
    <property type="entry name" value="FAD/NAD(P)-binding domain"/>
    <property type="match status" value="1"/>
</dbReference>
<evidence type="ECO:0000256" key="3">
    <source>
        <dbReference type="ARBA" id="ARBA00022827"/>
    </source>
</evidence>
<dbReference type="PANTHER" id="PTHR13789">
    <property type="entry name" value="MONOOXYGENASE"/>
    <property type="match status" value="1"/>
</dbReference>
<evidence type="ECO:0000256" key="4">
    <source>
        <dbReference type="ARBA" id="ARBA00023002"/>
    </source>
</evidence>
<dbReference type="SUPFAM" id="SSF54373">
    <property type="entry name" value="FAD-linked reductases, C-terminal domain"/>
    <property type="match status" value="1"/>
</dbReference>
<reference evidence="7 8" key="1">
    <citation type="submission" date="2014-04" db="EMBL/GenBank/DDBJ databases">
        <title>Evolutionary Origins and Diversification of the Mycorrhizal Mutualists.</title>
        <authorList>
            <consortium name="DOE Joint Genome Institute"/>
            <consortium name="Mycorrhizal Genomics Consortium"/>
            <person name="Kohler A."/>
            <person name="Kuo A."/>
            <person name="Nagy L.G."/>
            <person name="Floudas D."/>
            <person name="Copeland A."/>
            <person name="Barry K.W."/>
            <person name="Cichocki N."/>
            <person name="Veneault-Fourrey C."/>
            <person name="LaButti K."/>
            <person name="Lindquist E.A."/>
            <person name="Lipzen A."/>
            <person name="Lundell T."/>
            <person name="Morin E."/>
            <person name="Murat C."/>
            <person name="Riley R."/>
            <person name="Ohm R."/>
            <person name="Sun H."/>
            <person name="Tunlid A."/>
            <person name="Henrissat B."/>
            <person name="Grigoriev I.V."/>
            <person name="Hibbett D.S."/>
            <person name="Martin F."/>
        </authorList>
    </citation>
    <scope>NUCLEOTIDE SEQUENCE [LARGE SCALE GENOMIC DNA]</scope>
    <source>
        <strain evidence="7 8">Koide BX008</strain>
    </source>
</reference>
<keyword evidence="5" id="KW-0503">Monooxygenase</keyword>
<sequence>MLTDETDLHIIIVGCGLSGLAAAYCLGKAGHRVTVVEAAEVLGDIGAGLQLGPNLSRLLLRWGLREKLDTLAVRPEAISFMRYDTGERVGIDIYGLKVEKEYGVPHYQAHRADLHQMLCDIALPLVNIRLKSRVVSLSPDPPSPCVTLQSGEVIYGDVIVGADGVKSIVRPCLVDGPDTLTQTGDAAFRATISTEGFENDPELKVFVDHPGLTVWMGPNQHVVGYNLRGNKIYNLVMVHPDTESTESWSAPGDVSEMYKTYEGWDPRLRKMQAKITSVLKSRLVGRQPLKTWIHSGGRAALMGDACHPMLPYRGQGAAMAIEDAAVLGNLFSRITEKSQIPALLKAYESLRYDRATAVQLTSHSLRYVFHHPDGPEQQARDAAMRQAMELTLKEARGEDIPREAYSKNPNAWIDKAKKDMILSYDADQAVEDWWKEHGASIIS</sequence>
<dbReference type="EMBL" id="KN818254">
    <property type="protein sequence ID" value="KIL63956.1"/>
    <property type="molecule type" value="Genomic_DNA"/>
</dbReference>
<dbReference type="Pfam" id="PF01494">
    <property type="entry name" value="FAD_binding_3"/>
    <property type="match status" value="1"/>
</dbReference>
<dbReference type="GO" id="GO:0004497">
    <property type="term" value="F:monooxygenase activity"/>
    <property type="evidence" value="ECO:0007669"/>
    <property type="project" value="UniProtKB-KW"/>
</dbReference>
<feature type="domain" description="FAD-binding" evidence="6">
    <location>
        <begin position="9"/>
        <end position="358"/>
    </location>
</feature>
<gene>
    <name evidence="7" type="ORF">M378DRAFT_1045909</name>
</gene>
<dbReference type="InterPro" id="IPR036188">
    <property type="entry name" value="FAD/NAD-bd_sf"/>
</dbReference>
<name>A0A0C2X3Z3_AMAMK</name>
<accession>A0A0C2X3Z3</accession>
<keyword evidence="2" id="KW-0285">Flavoprotein</keyword>
<dbReference type="STRING" id="946122.A0A0C2X3Z3"/>
<evidence type="ECO:0000256" key="2">
    <source>
        <dbReference type="ARBA" id="ARBA00022630"/>
    </source>
</evidence>
<keyword evidence="4" id="KW-0560">Oxidoreductase</keyword>
<protein>
    <recommendedName>
        <fullName evidence="6">FAD-binding domain-containing protein</fullName>
    </recommendedName>
</protein>
<dbReference type="FunFam" id="3.50.50.60:FF:000115">
    <property type="entry name" value="Salicylate hydroxylase, putative"/>
    <property type="match status" value="1"/>
</dbReference>
<evidence type="ECO:0000256" key="5">
    <source>
        <dbReference type="ARBA" id="ARBA00023033"/>
    </source>
</evidence>
<evidence type="ECO:0000313" key="8">
    <source>
        <dbReference type="Proteomes" id="UP000054549"/>
    </source>
</evidence>
<dbReference type="InterPro" id="IPR002938">
    <property type="entry name" value="FAD-bd"/>
</dbReference>
<dbReference type="HOGENOM" id="CLU_009665_19_3_1"/>
<evidence type="ECO:0000259" key="6">
    <source>
        <dbReference type="Pfam" id="PF01494"/>
    </source>
</evidence>
<organism evidence="7 8">
    <name type="scientific">Amanita muscaria (strain Koide BX008)</name>
    <dbReference type="NCBI Taxonomy" id="946122"/>
    <lineage>
        <taxon>Eukaryota</taxon>
        <taxon>Fungi</taxon>
        <taxon>Dikarya</taxon>
        <taxon>Basidiomycota</taxon>
        <taxon>Agaricomycotina</taxon>
        <taxon>Agaricomycetes</taxon>
        <taxon>Agaricomycetidae</taxon>
        <taxon>Agaricales</taxon>
        <taxon>Pluteineae</taxon>
        <taxon>Amanitaceae</taxon>
        <taxon>Amanita</taxon>
    </lineage>
</organism>
<keyword evidence="3" id="KW-0274">FAD</keyword>
<dbReference type="OrthoDB" id="1878542at2759"/>